<keyword evidence="3" id="KW-0808">Transferase</keyword>
<dbReference type="InterPro" id="IPR040911">
    <property type="entry name" value="Exostosin_GT47"/>
</dbReference>
<keyword evidence="5" id="KW-0333">Golgi apparatus</keyword>
<keyword evidence="4" id="KW-0735">Signal-anchor</keyword>
<dbReference type="GeneID" id="109709817"/>
<dbReference type="PANTHER" id="PTHR11062:SF210">
    <property type="entry name" value="EXOSTOSIN FAMILY PROTEIN"/>
    <property type="match status" value="1"/>
</dbReference>
<organism evidence="9">
    <name type="scientific">Ananas comosus</name>
    <name type="common">Pineapple</name>
    <name type="synonym">Ananas ananas</name>
    <dbReference type="NCBI Taxonomy" id="4615"/>
    <lineage>
        <taxon>Eukaryota</taxon>
        <taxon>Viridiplantae</taxon>
        <taxon>Streptophyta</taxon>
        <taxon>Embryophyta</taxon>
        <taxon>Tracheophyta</taxon>
        <taxon>Spermatophyta</taxon>
        <taxon>Magnoliopsida</taxon>
        <taxon>Liliopsida</taxon>
        <taxon>Poales</taxon>
        <taxon>Bromeliaceae</taxon>
        <taxon>Bromelioideae</taxon>
        <taxon>Ananas</taxon>
    </lineage>
</organism>
<comment type="similarity">
    <text evidence="2">Belongs to the glycosyltransferase 47 family.</text>
</comment>
<dbReference type="AlphaFoldDB" id="A0A6P5EVZ9"/>
<sequence>MARSQKSSVTYTRMFVYMMVIILVAVVAVLQSLAFPSKIAFSSAHPPLGITFIEKASLIPEAPSFPLWVGKHSLLSDRSKFITSSTTQQTNIIDVAAQEFNEMLEYEEARIPLEDGSSNLVDRVNTTIMKSKNKNKKKEKMVMPPVYLSKMNQMLLQNRASYRSTRPLWYSVRDDEILAAKSEIENAPIITDDEQLYVPIYRNISMFKRSYELMEKMLKVYVYKEGDKPILHQPLLKGIYASEGWFMKLMESNNHFIVKDPGKAHLFYMPFSSCILRFHLYDPATHNRGLLEWYLRNYVHTIAAKYPFWNRTSGADHFLAACHDWAPSQTKLTMKHAIRALCSADLRNGFRLGKDVSLPQTPIRNPKRPLINLGGSPPRKRPTLAFFAGNTHGGLRLTLLEHWENKDPDMKIYGPAFRRASTNMTYVEHMKRSKYCICPRGYEVNSPRVVESIFYECVPVIIADNYVPPFFEVLNWEAFSVTVPEKDVSRLKEILVSIPEEKYLFLQKGVREVQKHFLWHNKPAKYDAFRMILHSIWFSRVFSI</sequence>
<dbReference type="RefSeq" id="XP_020087738.1">
    <property type="nucleotide sequence ID" value="XM_020232149.1"/>
</dbReference>
<dbReference type="GO" id="GO:0016757">
    <property type="term" value="F:glycosyltransferase activity"/>
    <property type="evidence" value="ECO:0007669"/>
    <property type="project" value="UniProtKB-KW"/>
</dbReference>
<comment type="subcellular location">
    <subcellularLocation>
        <location evidence="1">Golgi apparatus membrane</location>
        <topology evidence="1">Single-pass type II membrane protein</topology>
    </subcellularLocation>
</comment>
<proteinExistence type="inferred from homology"/>
<evidence type="ECO:0000256" key="5">
    <source>
        <dbReference type="ARBA" id="ARBA00023034"/>
    </source>
</evidence>
<evidence type="ECO:0000313" key="8">
    <source>
        <dbReference type="RefSeq" id="XP_020087738.1"/>
    </source>
</evidence>
<dbReference type="Proteomes" id="UP000515123">
    <property type="component" value="Linkage group 5"/>
</dbReference>
<keyword evidence="3" id="KW-0328">Glycosyltransferase</keyword>
<evidence type="ECO:0000259" key="6">
    <source>
        <dbReference type="Pfam" id="PF03016"/>
    </source>
</evidence>
<keyword evidence="7" id="KW-1185">Reference proteome</keyword>
<feature type="domain" description="Exostosin GT47" evidence="6">
    <location>
        <begin position="215"/>
        <end position="497"/>
    </location>
</feature>
<evidence type="ECO:0000256" key="4">
    <source>
        <dbReference type="ARBA" id="ARBA00022968"/>
    </source>
</evidence>
<evidence type="ECO:0000313" key="7">
    <source>
        <dbReference type="Proteomes" id="UP000515123"/>
    </source>
</evidence>
<gene>
    <name evidence="8 9" type="primary">LOC109709817</name>
</gene>
<keyword evidence="4" id="KW-0812">Transmembrane</keyword>
<dbReference type="Pfam" id="PF03016">
    <property type="entry name" value="Exostosin_GT47"/>
    <property type="match status" value="1"/>
</dbReference>
<reference evidence="8 9" key="2">
    <citation type="submission" date="2025-04" db="UniProtKB">
        <authorList>
            <consortium name="RefSeq"/>
        </authorList>
    </citation>
    <scope>IDENTIFICATION</scope>
    <source>
        <tissue evidence="8 9">Leaf</tissue>
    </source>
</reference>
<dbReference type="OrthoDB" id="1924787at2759"/>
<reference evidence="7" key="1">
    <citation type="journal article" date="2015" name="Nat. Genet.">
        <title>The pineapple genome and the evolution of CAM photosynthesis.</title>
        <authorList>
            <person name="Ming R."/>
            <person name="VanBuren R."/>
            <person name="Wai C.M."/>
            <person name="Tang H."/>
            <person name="Schatz M.C."/>
            <person name="Bowers J.E."/>
            <person name="Lyons E."/>
            <person name="Wang M.L."/>
            <person name="Chen J."/>
            <person name="Biggers E."/>
            <person name="Zhang J."/>
            <person name="Huang L."/>
            <person name="Zhang L."/>
            <person name="Miao W."/>
            <person name="Zhang J."/>
            <person name="Ye Z."/>
            <person name="Miao C."/>
            <person name="Lin Z."/>
            <person name="Wang H."/>
            <person name="Zhou H."/>
            <person name="Yim W.C."/>
            <person name="Priest H.D."/>
            <person name="Zheng C."/>
            <person name="Woodhouse M."/>
            <person name="Edger P.P."/>
            <person name="Guyot R."/>
            <person name="Guo H.B."/>
            <person name="Guo H."/>
            <person name="Zheng G."/>
            <person name="Singh R."/>
            <person name="Sharma A."/>
            <person name="Min X."/>
            <person name="Zheng Y."/>
            <person name="Lee H."/>
            <person name="Gurtowski J."/>
            <person name="Sedlazeck F.J."/>
            <person name="Harkess A."/>
            <person name="McKain M.R."/>
            <person name="Liao Z."/>
            <person name="Fang J."/>
            <person name="Liu J."/>
            <person name="Zhang X."/>
            <person name="Zhang Q."/>
            <person name="Hu W."/>
            <person name="Qin Y."/>
            <person name="Wang K."/>
            <person name="Chen L.Y."/>
            <person name="Shirley N."/>
            <person name="Lin Y.R."/>
            <person name="Liu L.Y."/>
            <person name="Hernandez A.G."/>
            <person name="Wright C.L."/>
            <person name="Bulone V."/>
            <person name="Tuskan G.A."/>
            <person name="Heath K."/>
            <person name="Zee F."/>
            <person name="Moore P.H."/>
            <person name="Sunkar R."/>
            <person name="Leebens-Mack J.H."/>
            <person name="Mockler T."/>
            <person name="Bennetzen J.L."/>
            <person name="Freeling M."/>
            <person name="Sankoff D."/>
            <person name="Paterson A.H."/>
            <person name="Zhu X."/>
            <person name="Yang X."/>
            <person name="Smith J.A."/>
            <person name="Cushman J.C."/>
            <person name="Paull R.E."/>
            <person name="Yu Q."/>
        </authorList>
    </citation>
    <scope>NUCLEOTIDE SEQUENCE [LARGE SCALE GENOMIC DNA]</scope>
    <source>
        <strain evidence="7">cv. F153</strain>
    </source>
</reference>
<dbReference type="PANTHER" id="PTHR11062">
    <property type="entry name" value="EXOSTOSIN HEPARAN SULFATE GLYCOSYLTRANSFERASE -RELATED"/>
    <property type="match status" value="1"/>
</dbReference>
<evidence type="ECO:0000256" key="3">
    <source>
        <dbReference type="ARBA" id="ARBA00022676"/>
    </source>
</evidence>
<name>A0A6P5EVZ9_ANACO</name>
<accession>A0A6P5EVZ9</accession>
<evidence type="ECO:0000256" key="2">
    <source>
        <dbReference type="ARBA" id="ARBA00010271"/>
    </source>
</evidence>
<protein>
    <submittedName>
        <fullName evidence="8 9">Probable glycosyltransferase At3g07620</fullName>
    </submittedName>
</protein>
<dbReference type="InterPro" id="IPR004263">
    <property type="entry name" value="Exostosin"/>
</dbReference>
<evidence type="ECO:0000313" key="9">
    <source>
        <dbReference type="RefSeq" id="XP_020087739.1"/>
    </source>
</evidence>
<evidence type="ECO:0000256" key="1">
    <source>
        <dbReference type="ARBA" id="ARBA00004323"/>
    </source>
</evidence>
<dbReference type="RefSeq" id="XP_020087739.1">
    <property type="nucleotide sequence ID" value="XM_020232150.1"/>
</dbReference>
<dbReference type="GO" id="GO:0000139">
    <property type="term" value="C:Golgi membrane"/>
    <property type="evidence" value="ECO:0007669"/>
    <property type="project" value="UniProtKB-SubCell"/>
</dbReference>